<dbReference type="PANTHER" id="PTHR10788:SF106">
    <property type="entry name" value="BCDNA.GH08860"/>
    <property type="match status" value="1"/>
</dbReference>
<dbReference type="SUPFAM" id="SSF53756">
    <property type="entry name" value="UDP-Glycosyltransferase/glycogen phosphorylase"/>
    <property type="match status" value="1"/>
</dbReference>
<protein>
    <submittedName>
        <fullName evidence="2">Trehalose 6-phosphate synthase</fullName>
    </submittedName>
</protein>
<dbReference type="PANTHER" id="PTHR10788">
    <property type="entry name" value="TREHALOSE-6-PHOSPHATE SYNTHASE"/>
    <property type="match status" value="1"/>
</dbReference>
<keyword evidence="3" id="KW-1185">Reference proteome</keyword>
<evidence type="ECO:0000313" key="2">
    <source>
        <dbReference type="EMBL" id="SEN06236.1"/>
    </source>
</evidence>
<proteinExistence type="inferred from homology"/>
<reference evidence="2 3" key="1">
    <citation type="submission" date="2016-10" db="EMBL/GenBank/DDBJ databases">
        <authorList>
            <person name="de Groot N.N."/>
        </authorList>
    </citation>
    <scope>NUCLEOTIDE SEQUENCE [LARGE SCALE GENOMIC DNA]</scope>
    <source>
        <strain evidence="2 3">CGMCC 4.2026</strain>
    </source>
</reference>
<dbReference type="Pfam" id="PF00982">
    <property type="entry name" value="Glyco_transf_20"/>
    <property type="match status" value="1"/>
</dbReference>
<dbReference type="GO" id="GO:0005829">
    <property type="term" value="C:cytosol"/>
    <property type="evidence" value="ECO:0007669"/>
    <property type="project" value="TreeGrafter"/>
</dbReference>
<dbReference type="EMBL" id="FODD01000001">
    <property type="protein sequence ID" value="SEN06236.1"/>
    <property type="molecule type" value="Genomic_DNA"/>
</dbReference>
<dbReference type="AlphaFoldDB" id="A0A1H8DGD0"/>
<dbReference type="GO" id="GO:0004805">
    <property type="term" value="F:trehalose-phosphatase activity"/>
    <property type="evidence" value="ECO:0007669"/>
    <property type="project" value="TreeGrafter"/>
</dbReference>
<comment type="similarity">
    <text evidence="1">Belongs to the glycosyltransferase 20 family.</text>
</comment>
<gene>
    <name evidence="2" type="ORF">SAMN05216267_100194</name>
</gene>
<sequence>MAHSARILVASNRGPVSYTVASDGTLTSRRGGGGLVSGLSAIGPDAGALWVCAALSDGDREAVRQGRSEPGSHMIAVPPDVFHAAYNDIANSVLWFVHHMLYQTPLEPVFDEEFRGHWAAYQAYNTAFADALAEDAAEGAAVLVQDYHLALVPALLRERRPDLRIGHFSHTPWAPPDYFRLLPDDVAAELLTGILGADRAAFLTRRWADAFAACCASVLGAEVAEDGGAVTFEGRTTRLGVHGLGADAEFLRERAHRDDVAERIGTLRAEAGPGRRLIVRVDRTELSKNIVRGLLAYRRLLENHPGWRERVVHVAFAYPSRQDLALYRAYTEEVARVAGEINEEFGTRDWQPVLLKVDDDFARSLAAYRLADVALVNPIRDGMNLVAKEVPVVSDRGVALVLSREAGAFEELAEDAITVNPYDIRQTADALNTALTMPEAERAARTKRLADAATALPPSKWFLDQLDALGG</sequence>
<accession>A0A1H8DGD0</accession>
<dbReference type="Proteomes" id="UP000181951">
    <property type="component" value="Unassembled WGS sequence"/>
</dbReference>
<dbReference type="GO" id="GO:0003825">
    <property type="term" value="F:alpha,alpha-trehalose-phosphate synthase (UDP-forming) activity"/>
    <property type="evidence" value="ECO:0007669"/>
    <property type="project" value="TreeGrafter"/>
</dbReference>
<dbReference type="OrthoDB" id="9761633at2"/>
<dbReference type="CDD" id="cd03788">
    <property type="entry name" value="GT20_TPS"/>
    <property type="match status" value="1"/>
</dbReference>
<evidence type="ECO:0000256" key="1">
    <source>
        <dbReference type="ARBA" id="ARBA00008799"/>
    </source>
</evidence>
<name>A0A1H8DGD0_9ACTN</name>
<organism evidence="2 3">
    <name type="scientific">Actinacidiphila rubida</name>
    <dbReference type="NCBI Taxonomy" id="310780"/>
    <lineage>
        <taxon>Bacteria</taxon>
        <taxon>Bacillati</taxon>
        <taxon>Actinomycetota</taxon>
        <taxon>Actinomycetes</taxon>
        <taxon>Kitasatosporales</taxon>
        <taxon>Streptomycetaceae</taxon>
        <taxon>Actinacidiphila</taxon>
    </lineage>
</organism>
<evidence type="ECO:0000313" key="3">
    <source>
        <dbReference type="Proteomes" id="UP000181951"/>
    </source>
</evidence>
<dbReference type="STRING" id="310780.SAMN05216267_100194"/>
<dbReference type="InterPro" id="IPR001830">
    <property type="entry name" value="Glyco_trans_20"/>
</dbReference>
<dbReference type="GO" id="GO:0005992">
    <property type="term" value="P:trehalose biosynthetic process"/>
    <property type="evidence" value="ECO:0007669"/>
    <property type="project" value="InterPro"/>
</dbReference>
<dbReference type="RefSeq" id="WP_069466705.1">
    <property type="nucleotide sequence ID" value="NZ_FODD01000001.1"/>
</dbReference>
<dbReference type="Gene3D" id="3.40.50.2000">
    <property type="entry name" value="Glycogen Phosphorylase B"/>
    <property type="match status" value="2"/>
</dbReference>